<comment type="caution">
    <text evidence="2">The sequence shown here is derived from an EMBL/GenBank/DDBJ whole genome shotgun (WGS) entry which is preliminary data.</text>
</comment>
<feature type="compositionally biased region" description="Polar residues" evidence="1">
    <location>
        <begin position="1"/>
        <end position="18"/>
    </location>
</feature>
<proteinExistence type="predicted"/>
<feature type="region of interest" description="Disordered" evidence="1">
    <location>
        <begin position="1"/>
        <end position="23"/>
    </location>
</feature>
<name>A0ABV8C0Z7_9PSEU</name>
<evidence type="ECO:0000313" key="3">
    <source>
        <dbReference type="Proteomes" id="UP001595690"/>
    </source>
</evidence>
<keyword evidence="3" id="KW-1185">Reference proteome</keyword>
<dbReference type="Proteomes" id="UP001595690">
    <property type="component" value="Unassembled WGS sequence"/>
</dbReference>
<evidence type="ECO:0000256" key="1">
    <source>
        <dbReference type="SAM" id="MobiDB-lite"/>
    </source>
</evidence>
<dbReference type="RefSeq" id="WP_382377206.1">
    <property type="nucleotide sequence ID" value="NZ_JBHRZI010000026.1"/>
</dbReference>
<sequence>MPDNQDTPGPTPQAQTASPVVMSTPIHDQIADRLGVRQKHRRSD</sequence>
<protein>
    <submittedName>
        <fullName evidence="2">Uncharacterized protein</fullName>
    </submittedName>
</protein>
<evidence type="ECO:0000313" key="2">
    <source>
        <dbReference type="EMBL" id="MFC3895673.1"/>
    </source>
</evidence>
<reference evidence="3" key="1">
    <citation type="journal article" date="2019" name="Int. J. Syst. Evol. Microbiol.">
        <title>The Global Catalogue of Microorganisms (GCM) 10K type strain sequencing project: providing services to taxonomists for standard genome sequencing and annotation.</title>
        <authorList>
            <consortium name="The Broad Institute Genomics Platform"/>
            <consortium name="The Broad Institute Genome Sequencing Center for Infectious Disease"/>
            <person name="Wu L."/>
            <person name="Ma J."/>
        </authorList>
    </citation>
    <scope>NUCLEOTIDE SEQUENCE [LARGE SCALE GENOMIC DNA]</scope>
    <source>
        <strain evidence="3">CGMCC 4.7405</strain>
    </source>
</reference>
<organism evidence="2 3">
    <name type="scientific">Lentzea rhizosphaerae</name>
    <dbReference type="NCBI Taxonomy" id="2041025"/>
    <lineage>
        <taxon>Bacteria</taxon>
        <taxon>Bacillati</taxon>
        <taxon>Actinomycetota</taxon>
        <taxon>Actinomycetes</taxon>
        <taxon>Pseudonocardiales</taxon>
        <taxon>Pseudonocardiaceae</taxon>
        <taxon>Lentzea</taxon>
    </lineage>
</organism>
<dbReference type="EMBL" id="JBHRZI010000026">
    <property type="protein sequence ID" value="MFC3895673.1"/>
    <property type="molecule type" value="Genomic_DNA"/>
</dbReference>
<gene>
    <name evidence="2" type="ORF">ACFOWZ_29710</name>
</gene>
<accession>A0ABV8C0Z7</accession>